<keyword evidence="3" id="KW-1185">Reference proteome</keyword>
<gene>
    <name evidence="2" type="ORF">F1189_25355</name>
</gene>
<protein>
    <recommendedName>
        <fullName evidence="4">ABC transporter substrate-binding protein</fullName>
    </recommendedName>
</protein>
<keyword evidence="1" id="KW-0732">Signal</keyword>
<dbReference type="Proteomes" id="UP000325255">
    <property type="component" value="Unassembled WGS sequence"/>
</dbReference>
<feature type="signal peptide" evidence="1">
    <location>
        <begin position="1"/>
        <end position="27"/>
    </location>
</feature>
<organism evidence="2 3">
    <name type="scientific">Rhodovastum atsumiense</name>
    <dbReference type="NCBI Taxonomy" id="504468"/>
    <lineage>
        <taxon>Bacteria</taxon>
        <taxon>Pseudomonadati</taxon>
        <taxon>Pseudomonadota</taxon>
        <taxon>Alphaproteobacteria</taxon>
        <taxon>Acetobacterales</taxon>
        <taxon>Acetobacteraceae</taxon>
        <taxon>Rhodovastum</taxon>
    </lineage>
</organism>
<dbReference type="AlphaFoldDB" id="A0A5M6ILS4"/>
<dbReference type="OrthoDB" id="7277245at2"/>
<evidence type="ECO:0000313" key="2">
    <source>
        <dbReference type="EMBL" id="KAA5609220.1"/>
    </source>
</evidence>
<sequence length="180" mass="19071">MPDRHAGRRRVLRLGVAWLSLATIAAAVEPGPDEVEVIARTLGFLIAAPGGTIDIGLVYPTGSEAGRTTAERIAATLGPRFVVDDLTLRPRPLTVEEAGRVAPPVLLLTQAALPQAGILAASLAGKRVLTASTDPGSVERQQVVLAVRAHPRIEIFVSHAAARMAGLQFSTAFRMFVQER</sequence>
<accession>A0A5M6ILS4</accession>
<proteinExistence type="predicted"/>
<evidence type="ECO:0008006" key="4">
    <source>
        <dbReference type="Google" id="ProtNLM"/>
    </source>
</evidence>
<evidence type="ECO:0000256" key="1">
    <source>
        <dbReference type="SAM" id="SignalP"/>
    </source>
</evidence>
<comment type="caution">
    <text evidence="2">The sequence shown here is derived from an EMBL/GenBank/DDBJ whole genome shotgun (WGS) entry which is preliminary data.</text>
</comment>
<feature type="chain" id="PRO_5024330017" description="ABC transporter substrate-binding protein" evidence="1">
    <location>
        <begin position="28"/>
        <end position="180"/>
    </location>
</feature>
<evidence type="ECO:0000313" key="3">
    <source>
        <dbReference type="Proteomes" id="UP000325255"/>
    </source>
</evidence>
<dbReference type="RefSeq" id="WP_150044109.1">
    <property type="nucleotide sequence ID" value="NZ_OW485601.1"/>
</dbReference>
<reference evidence="2 3" key="1">
    <citation type="submission" date="2019-09" db="EMBL/GenBank/DDBJ databases">
        <title>Genome sequence of Rhodovastum atsumiense, a diverse member of the Acetobacteraceae family of non-sulfur purple photosynthetic bacteria.</title>
        <authorList>
            <person name="Meyer T."/>
            <person name="Kyndt J."/>
        </authorList>
    </citation>
    <scope>NUCLEOTIDE SEQUENCE [LARGE SCALE GENOMIC DNA]</scope>
    <source>
        <strain evidence="2 3">DSM 21279</strain>
    </source>
</reference>
<name>A0A5M6ILS4_9PROT</name>
<dbReference type="EMBL" id="VWPK01000056">
    <property type="protein sequence ID" value="KAA5609220.1"/>
    <property type="molecule type" value="Genomic_DNA"/>
</dbReference>